<organism evidence="1 2">
    <name type="scientific">Streptomyces cinereospinus</name>
    <dbReference type="NCBI Taxonomy" id="285561"/>
    <lineage>
        <taxon>Bacteria</taxon>
        <taxon>Bacillati</taxon>
        <taxon>Actinomycetota</taxon>
        <taxon>Actinomycetes</taxon>
        <taxon>Kitasatosporales</taxon>
        <taxon>Streptomycetaceae</taxon>
        <taxon>Streptomyces</taxon>
    </lineage>
</organism>
<name>A0ABV5N0J3_9ACTN</name>
<dbReference type="Proteomes" id="UP001589709">
    <property type="component" value="Unassembled WGS sequence"/>
</dbReference>
<dbReference type="EMBL" id="JBHMCY010000022">
    <property type="protein sequence ID" value="MFB9463763.1"/>
    <property type="molecule type" value="Genomic_DNA"/>
</dbReference>
<evidence type="ECO:0000313" key="1">
    <source>
        <dbReference type="EMBL" id="MFB9463763.1"/>
    </source>
</evidence>
<evidence type="ECO:0008006" key="3">
    <source>
        <dbReference type="Google" id="ProtNLM"/>
    </source>
</evidence>
<proteinExistence type="predicted"/>
<accession>A0ABV5N0J3</accession>
<comment type="caution">
    <text evidence="1">The sequence shown here is derived from an EMBL/GenBank/DDBJ whole genome shotgun (WGS) entry which is preliminary data.</text>
</comment>
<gene>
    <name evidence="1" type="ORF">ACFF45_13880</name>
</gene>
<sequence length="40" mass="4094">MPDLVVVESDLALGGLEALLDAPADTGDADQLRGDSNPSR</sequence>
<evidence type="ECO:0000313" key="2">
    <source>
        <dbReference type="Proteomes" id="UP001589709"/>
    </source>
</evidence>
<keyword evidence="2" id="KW-1185">Reference proteome</keyword>
<reference evidence="1 2" key="1">
    <citation type="submission" date="2024-09" db="EMBL/GenBank/DDBJ databases">
        <authorList>
            <person name="Sun Q."/>
            <person name="Mori K."/>
        </authorList>
    </citation>
    <scope>NUCLEOTIDE SEQUENCE [LARGE SCALE GENOMIC DNA]</scope>
    <source>
        <strain evidence="1 2">JCM 6917</strain>
    </source>
</reference>
<dbReference type="RefSeq" id="WP_381346123.1">
    <property type="nucleotide sequence ID" value="NZ_JBHMCY010000022.1"/>
</dbReference>
<protein>
    <recommendedName>
        <fullName evidence="3">Response regulator</fullName>
    </recommendedName>
</protein>